<dbReference type="EMBL" id="MT141446">
    <property type="protein sequence ID" value="QJA61583.1"/>
    <property type="molecule type" value="Genomic_DNA"/>
</dbReference>
<evidence type="ECO:0000313" key="1">
    <source>
        <dbReference type="EMBL" id="QJA61583.1"/>
    </source>
</evidence>
<protein>
    <submittedName>
        <fullName evidence="1">Uncharacterized protein</fullName>
    </submittedName>
</protein>
<name>A0A6M3IVK3_9ZZZZ</name>
<proteinExistence type="predicted"/>
<sequence length="169" mass="18351">MSAQFEVLEYHDSNLVSVSTVTAETGLRNTDTSAAYGSFPVRIPDDAGSGSNYSYELWVKLYCAVAPNESCSDFVIWKDFNSVVGTRIYMGPYDSTPANPKDAKSSYAIHTCEQDYYDRANALSWDSTNVATAVGNTTDFMVIQLEVTAAAITAAVSNSGIFHFGYVEA</sequence>
<organism evidence="1">
    <name type="scientific">viral metagenome</name>
    <dbReference type="NCBI Taxonomy" id="1070528"/>
    <lineage>
        <taxon>unclassified sequences</taxon>
        <taxon>metagenomes</taxon>
        <taxon>organismal metagenomes</taxon>
    </lineage>
</organism>
<accession>A0A6M3IVK3</accession>
<gene>
    <name evidence="1" type="ORF">MM415B00915_0007</name>
</gene>
<dbReference type="AlphaFoldDB" id="A0A6M3IVK3"/>
<reference evidence="1" key="1">
    <citation type="submission" date="2020-03" db="EMBL/GenBank/DDBJ databases">
        <title>The deep terrestrial virosphere.</title>
        <authorList>
            <person name="Holmfeldt K."/>
            <person name="Nilsson E."/>
            <person name="Simone D."/>
            <person name="Lopez-Fernandez M."/>
            <person name="Wu X."/>
            <person name="de Brujin I."/>
            <person name="Lundin D."/>
            <person name="Andersson A."/>
            <person name="Bertilsson S."/>
            <person name="Dopson M."/>
        </authorList>
    </citation>
    <scope>NUCLEOTIDE SEQUENCE</scope>
    <source>
        <strain evidence="1">MM415B00915</strain>
    </source>
</reference>